<keyword evidence="3" id="KW-1185">Reference proteome</keyword>
<dbReference type="Proteomes" id="UP000193986">
    <property type="component" value="Unassembled WGS sequence"/>
</dbReference>
<evidence type="ECO:0000313" key="2">
    <source>
        <dbReference type="EMBL" id="ORY35614.1"/>
    </source>
</evidence>
<dbReference type="OrthoDB" id="3345971at2759"/>
<feature type="compositionally biased region" description="Polar residues" evidence="1">
    <location>
        <begin position="76"/>
        <end position="87"/>
    </location>
</feature>
<dbReference type="InterPro" id="IPR014752">
    <property type="entry name" value="Arrestin-like_C"/>
</dbReference>
<evidence type="ECO:0008006" key="4">
    <source>
        <dbReference type="Google" id="ProtNLM"/>
    </source>
</evidence>
<feature type="compositionally biased region" description="Gly residues" evidence="1">
    <location>
        <begin position="704"/>
        <end position="720"/>
    </location>
</feature>
<comment type="caution">
    <text evidence="2">The sequence shown here is derived from an EMBL/GenBank/DDBJ whole genome shotgun (WGS) entry which is preliminary data.</text>
</comment>
<evidence type="ECO:0000313" key="3">
    <source>
        <dbReference type="Proteomes" id="UP000193986"/>
    </source>
</evidence>
<feature type="region of interest" description="Disordered" evidence="1">
    <location>
        <begin position="1"/>
        <end position="88"/>
    </location>
</feature>
<name>A0A1Y2BLG3_9TREE</name>
<dbReference type="AlphaFoldDB" id="A0A1Y2BLG3"/>
<dbReference type="Gene3D" id="2.60.40.640">
    <property type="match status" value="1"/>
</dbReference>
<dbReference type="EMBL" id="MCFC01000001">
    <property type="protein sequence ID" value="ORY35614.1"/>
    <property type="molecule type" value="Genomic_DNA"/>
</dbReference>
<sequence>MYSPSGGGTPPRSSSPVSRGRSHSPVPIGIGGHSHGSPRGPPSYARSSLDRSPNTNNNRSMSLNDQPRVPPPIFLRSSSPQGQSSKGTLKIHVPAWGVVLVRPPRLLDLHPLEGQSEPPSEDTVLSGSLEVIMKERRRVQAISVGVQSVCRLHMGEKRGWEEDGVFERGVEVLGGDSEGIWLEKGSQTFTFALLLPATLATHDHHRYGRVSYILTARVEGIPAKGGISSIFKREGSSSRTPSTSDIPFKEDFDNVIARSDKLAQDIALHRADSRGSSFGATLTPPLHALHISPGSPPADDSAIAMGDASPSLTGLYHRRQSADISYVPPLSLGQSPLHHNSVTDDARSVLSLRSTGSSDPGVRSEKTGWLTGDLLAARSLIVHANPGPTGGVSQLDIRKEGFVAGLGSWRFTASADVFSISAVLLLTLSIPAPDPRATIFFCRLLVTQSYCLHSPRTPNAPPHAPEAPKHHVIYQVGKPHRHNDRRPGHSQESLWRGPQAGGIDSAEDGWKTKAVARMPNHEKIRPSTSHGTVTPIRVSHEVQLQVFYSVEGETVAGMQIQGPGELRMMAVKLPVIVPSCCCSTSSLDLPTYSRDSGQTQSIDDILNGPPDERQCMCGHTFAELGEAAMKRLQRLEREEAAGGIGAGVGAGSRSGLPGEEGGSGGTEGFGLRLDTGSGSGSGSGLEGSSLGKDLESRDSNSTRGGSGGGSGGGGDGRGDV</sequence>
<proteinExistence type="predicted"/>
<dbReference type="STRING" id="71784.A0A1Y2BLG3"/>
<protein>
    <recommendedName>
        <fullName evidence="4">Arrestin-like N-terminal domain-containing protein</fullName>
    </recommendedName>
</protein>
<feature type="compositionally biased region" description="Polar residues" evidence="1">
    <location>
        <begin position="50"/>
        <end position="65"/>
    </location>
</feature>
<reference evidence="2 3" key="1">
    <citation type="submission" date="2016-07" db="EMBL/GenBank/DDBJ databases">
        <title>Pervasive Adenine N6-methylation of Active Genes in Fungi.</title>
        <authorList>
            <consortium name="DOE Joint Genome Institute"/>
            <person name="Mondo S.J."/>
            <person name="Dannebaum R.O."/>
            <person name="Kuo R.C."/>
            <person name="Labutti K."/>
            <person name="Haridas S."/>
            <person name="Kuo A."/>
            <person name="Salamov A."/>
            <person name="Ahrendt S.R."/>
            <person name="Lipzen A."/>
            <person name="Sullivan W."/>
            <person name="Andreopoulos W.B."/>
            <person name="Clum A."/>
            <person name="Lindquist E."/>
            <person name="Daum C."/>
            <person name="Ramamoorthy G.K."/>
            <person name="Gryganskyi A."/>
            <person name="Culley D."/>
            <person name="Magnuson J.K."/>
            <person name="James T.Y."/>
            <person name="O'Malley M.A."/>
            <person name="Stajich J.E."/>
            <person name="Spatafora J.W."/>
            <person name="Visel A."/>
            <person name="Grigoriev I.V."/>
        </authorList>
    </citation>
    <scope>NUCLEOTIDE SEQUENCE [LARGE SCALE GENOMIC DNA]</scope>
    <source>
        <strain evidence="2 3">68-887.2</strain>
    </source>
</reference>
<dbReference type="InParanoid" id="A0A1Y2BLG3"/>
<feature type="compositionally biased region" description="Low complexity" evidence="1">
    <location>
        <begin position="10"/>
        <end position="28"/>
    </location>
</feature>
<evidence type="ECO:0000256" key="1">
    <source>
        <dbReference type="SAM" id="MobiDB-lite"/>
    </source>
</evidence>
<feature type="region of interest" description="Disordered" evidence="1">
    <location>
        <begin position="479"/>
        <end position="507"/>
    </location>
</feature>
<accession>A0A1Y2BLG3</accession>
<dbReference type="InterPro" id="IPR014756">
    <property type="entry name" value="Ig_E-set"/>
</dbReference>
<organism evidence="2 3">
    <name type="scientific">Naematelia encephala</name>
    <dbReference type="NCBI Taxonomy" id="71784"/>
    <lineage>
        <taxon>Eukaryota</taxon>
        <taxon>Fungi</taxon>
        <taxon>Dikarya</taxon>
        <taxon>Basidiomycota</taxon>
        <taxon>Agaricomycotina</taxon>
        <taxon>Tremellomycetes</taxon>
        <taxon>Tremellales</taxon>
        <taxon>Naemateliaceae</taxon>
        <taxon>Naematelia</taxon>
    </lineage>
</organism>
<feature type="region of interest" description="Disordered" evidence="1">
    <location>
        <begin position="643"/>
        <end position="720"/>
    </location>
</feature>
<gene>
    <name evidence="2" type="ORF">BCR39DRAFT_511144</name>
</gene>
<dbReference type="SUPFAM" id="SSF81296">
    <property type="entry name" value="E set domains"/>
    <property type="match status" value="1"/>
</dbReference>
<feature type="compositionally biased region" description="Gly residues" evidence="1">
    <location>
        <begin position="643"/>
        <end position="668"/>
    </location>
</feature>